<name>A0ABY4I597_CHIFI</name>
<evidence type="ECO:0000259" key="1">
    <source>
        <dbReference type="SMART" id="SM00880"/>
    </source>
</evidence>
<dbReference type="InterPro" id="IPR038186">
    <property type="entry name" value="CHAD_dom_sf"/>
</dbReference>
<evidence type="ECO:0000313" key="2">
    <source>
        <dbReference type="EMBL" id="UPK71007.1"/>
    </source>
</evidence>
<accession>A0ABY4I597</accession>
<dbReference type="Pfam" id="PF05235">
    <property type="entry name" value="CHAD"/>
    <property type="match status" value="1"/>
</dbReference>
<sequence length="257" mass="29845">MLKRKRQRKYLVKRCLELRDQLHTFAASGSQEALHKLRVEIKKLKAFSKLTKLYRGEGDVTIKKDIKQIFHRAGVIREASINLQMIKQFDIHQPVFNIKATNIIQQETGKFRLNKTHYDHDITNMVKSFLRSLRPVHNRSIKHWFTRQLRKIAAVFATASTGQFHEARKRIKYLVYVHGILHGRLTAALSLDIDYLIQVQDAIGKWHDTTVAVELLTAYKASNKTKISRLRKEQDKAAKAVHAIGNGFWDKVLKRDG</sequence>
<feature type="domain" description="CHAD" evidence="1">
    <location>
        <begin position="11"/>
        <end position="245"/>
    </location>
</feature>
<dbReference type="RefSeq" id="WP_247813152.1">
    <property type="nucleotide sequence ID" value="NZ_CP095855.1"/>
</dbReference>
<dbReference type="EMBL" id="CP095855">
    <property type="protein sequence ID" value="UPK71007.1"/>
    <property type="molecule type" value="Genomic_DNA"/>
</dbReference>
<reference evidence="2 3" key="1">
    <citation type="submission" date="2022-04" db="EMBL/GenBank/DDBJ databases">
        <title>The arsenic-methylating capacity of Chitinophaga filiformis YT5 during chitin decomposition.</title>
        <authorList>
            <person name="Chen G."/>
            <person name="Liang Y."/>
        </authorList>
    </citation>
    <scope>NUCLEOTIDE SEQUENCE [LARGE SCALE GENOMIC DNA]</scope>
    <source>
        <strain evidence="2 3">YT5</strain>
    </source>
</reference>
<organism evidence="2 3">
    <name type="scientific">Chitinophaga filiformis</name>
    <name type="common">Myxococcus filiformis</name>
    <name type="synonym">Flexibacter filiformis</name>
    <dbReference type="NCBI Taxonomy" id="104663"/>
    <lineage>
        <taxon>Bacteria</taxon>
        <taxon>Pseudomonadati</taxon>
        <taxon>Bacteroidota</taxon>
        <taxon>Chitinophagia</taxon>
        <taxon>Chitinophagales</taxon>
        <taxon>Chitinophagaceae</taxon>
        <taxon>Chitinophaga</taxon>
    </lineage>
</organism>
<dbReference type="Gene3D" id="1.40.20.10">
    <property type="entry name" value="CHAD domain"/>
    <property type="match status" value="1"/>
</dbReference>
<gene>
    <name evidence="2" type="ORF">MYF79_06810</name>
</gene>
<evidence type="ECO:0000313" key="3">
    <source>
        <dbReference type="Proteomes" id="UP000830198"/>
    </source>
</evidence>
<dbReference type="Proteomes" id="UP000830198">
    <property type="component" value="Chromosome"/>
</dbReference>
<dbReference type="InterPro" id="IPR007899">
    <property type="entry name" value="CHAD_dom"/>
</dbReference>
<dbReference type="SMART" id="SM00880">
    <property type="entry name" value="CHAD"/>
    <property type="match status" value="1"/>
</dbReference>
<protein>
    <submittedName>
        <fullName evidence="2">CHAD domain-containing protein</fullName>
    </submittedName>
</protein>
<keyword evidence="3" id="KW-1185">Reference proteome</keyword>
<proteinExistence type="predicted"/>